<feature type="binding site" evidence="3 5">
    <location>
        <position position="15"/>
    </location>
    <ligand>
        <name>substrate</name>
    </ligand>
</feature>
<sequence>MISMNAKKVAVIMGSDSDWPILKPAVELLKQFGIESEVTVASAHRTPAKVRTFVESAPEKAVAAFIIGAGAAAHLAGVVASYTTLPVIGVPINATSLNGMDALLSTVQMPSGIPVATMAINGAKNAAIFAVEMFSIADDDLKKQLADYRAEMVAGVEKKAARVAAQL</sequence>
<dbReference type="SMART" id="SM01001">
    <property type="entry name" value="AIRC"/>
    <property type="match status" value="1"/>
</dbReference>
<dbReference type="STRING" id="500635.MITSMUL_05098"/>
<evidence type="ECO:0000256" key="1">
    <source>
        <dbReference type="ARBA" id="ARBA00022755"/>
    </source>
</evidence>
<dbReference type="RefSeq" id="WP_005842160.1">
    <property type="nucleotide sequence ID" value="NZ_GG697142.2"/>
</dbReference>
<dbReference type="PATRIC" id="fig|500635.8.peg.1764"/>
<accession>C9KPE3</accession>
<comment type="function">
    <text evidence="3 4">Catalyzes the conversion of N5-carboxyaminoimidazole ribonucleotide (N5-CAIR) to 4-carboxy-5-aminoimidazole ribonucleotide (CAIR).</text>
</comment>
<dbReference type="HAMAP" id="MF_01929">
    <property type="entry name" value="PurE_classI"/>
    <property type="match status" value="1"/>
</dbReference>
<evidence type="ECO:0000256" key="2">
    <source>
        <dbReference type="ARBA" id="ARBA00023235"/>
    </source>
</evidence>
<dbReference type="GO" id="GO:0034023">
    <property type="term" value="F:5-(carboxyamino)imidazole ribonucleotide mutase activity"/>
    <property type="evidence" value="ECO:0007669"/>
    <property type="project" value="UniProtKB-UniRule"/>
</dbReference>
<organism evidence="7 8">
    <name type="scientific">Mitsuokella multacida DSM 20544</name>
    <dbReference type="NCBI Taxonomy" id="500635"/>
    <lineage>
        <taxon>Bacteria</taxon>
        <taxon>Bacillati</taxon>
        <taxon>Bacillota</taxon>
        <taxon>Negativicutes</taxon>
        <taxon>Selenomonadales</taxon>
        <taxon>Selenomonadaceae</taxon>
        <taxon>Mitsuokella</taxon>
    </lineage>
</organism>
<dbReference type="eggNOG" id="COG0041">
    <property type="taxonomic scope" value="Bacteria"/>
</dbReference>
<gene>
    <name evidence="3 7" type="primary">purE</name>
    <name evidence="7" type="ORF">MITSMUL_05098</name>
</gene>
<reference evidence="7" key="1">
    <citation type="submission" date="2009-09" db="EMBL/GenBank/DDBJ databases">
        <authorList>
            <person name="Weinstock G."/>
            <person name="Sodergren E."/>
            <person name="Clifton S."/>
            <person name="Fulton L."/>
            <person name="Fulton B."/>
            <person name="Courtney L."/>
            <person name="Fronick C."/>
            <person name="Harrison M."/>
            <person name="Strong C."/>
            <person name="Farmer C."/>
            <person name="Delahaunty K."/>
            <person name="Markovic C."/>
            <person name="Hall O."/>
            <person name="Minx P."/>
            <person name="Tomlinson C."/>
            <person name="Mitreva M."/>
            <person name="Nelson J."/>
            <person name="Hou S."/>
            <person name="Wollam A."/>
            <person name="Pepin K.H."/>
            <person name="Johnson M."/>
            <person name="Bhonagiri V."/>
            <person name="Nash W.E."/>
            <person name="Warren W."/>
            <person name="Chinwalla A."/>
            <person name="Mardis E.R."/>
            <person name="Wilson R.K."/>
        </authorList>
    </citation>
    <scope>NUCLEOTIDE SEQUENCE [LARGE SCALE GENOMIC DNA]</scope>
    <source>
        <strain evidence="7">DSM 20544</strain>
    </source>
</reference>
<dbReference type="EC" id="5.4.99.18" evidence="3 4"/>
<feature type="binding site" evidence="3 5">
    <location>
        <position position="45"/>
    </location>
    <ligand>
        <name>substrate</name>
    </ligand>
</feature>
<evidence type="ECO:0000313" key="7">
    <source>
        <dbReference type="EMBL" id="EEX68098.1"/>
    </source>
</evidence>
<dbReference type="Gene3D" id="3.40.50.1970">
    <property type="match status" value="1"/>
</dbReference>
<keyword evidence="2 3" id="KW-0413">Isomerase</keyword>
<comment type="catalytic activity">
    <reaction evidence="3 4">
        <text>5-carboxyamino-1-(5-phospho-D-ribosyl)imidazole + H(+) = 5-amino-1-(5-phospho-D-ribosyl)imidazole-4-carboxylate</text>
        <dbReference type="Rhea" id="RHEA:13193"/>
        <dbReference type="ChEBI" id="CHEBI:15378"/>
        <dbReference type="ChEBI" id="CHEBI:58730"/>
        <dbReference type="ChEBI" id="CHEBI:77657"/>
        <dbReference type="EC" id="5.4.99.18"/>
    </reaction>
</comment>
<dbReference type="AlphaFoldDB" id="C9KPE3"/>
<dbReference type="UniPathway" id="UPA00074">
    <property type="reaction ID" value="UER00943"/>
</dbReference>
<dbReference type="InterPro" id="IPR000031">
    <property type="entry name" value="PurE_dom"/>
</dbReference>
<evidence type="ECO:0000313" key="8">
    <source>
        <dbReference type="Proteomes" id="UP000003671"/>
    </source>
</evidence>
<evidence type="ECO:0000256" key="3">
    <source>
        <dbReference type="HAMAP-Rule" id="MF_01929"/>
    </source>
</evidence>
<dbReference type="NCBIfam" id="TIGR01162">
    <property type="entry name" value="purE"/>
    <property type="match status" value="1"/>
</dbReference>
<keyword evidence="1 3" id="KW-0658">Purine biosynthesis</keyword>
<proteinExistence type="inferred from homology"/>
<dbReference type="PANTHER" id="PTHR23046">
    <property type="entry name" value="PHOSPHORIBOSYLAMINOIMIDAZOLE CARBOXYLASE CATALYTIC SUBUNIT"/>
    <property type="match status" value="1"/>
</dbReference>
<keyword evidence="7" id="KW-0456">Lyase</keyword>
<feature type="binding site" evidence="3 5">
    <location>
        <position position="18"/>
    </location>
    <ligand>
        <name>substrate</name>
    </ligand>
</feature>
<name>C9KPE3_9FIRM</name>
<comment type="similarity">
    <text evidence="3">Belongs to the AIR carboxylase family. Class I subfamily.</text>
</comment>
<evidence type="ECO:0000256" key="5">
    <source>
        <dbReference type="PIRSR" id="PIRSR001338-1"/>
    </source>
</evidence>
<dbReference type="GeneID" id="93482054"/>
<dbReference type="Pfam" id="PF00731">
    <property type="entry name" value="AIRC"/>
    <property type="match status" value="1"/>
</dbReference>
<dbReference type="GO" id="GO:0006189">
    <property type="term" value="P:'de novo' IMP biosynthetic process"/>
    <property type="evidence" value="ECO:0007669"/>
    <property type="project" value="UniProtKB-UniRule"/>
</dbReference>
<feature type="domain" description="PurE" evidence="6">
    <location>
        <begin position="7"/>
        <end position="156"/>
    </location>
</feature>
<comment type="caution">
    <text evidence="7">The sequence shown here is derived from an EMBL/GenBank/DDBJ whole genome shotgun (WGS) entry which is preliminary data.</text>
</comment>
<dbReference type="Proteomes" id="UP000003671">
    <property type="component" value="Unassembled WGS sequence"/>
</dbReference>
<dbReference type="InterPro" id="IPR033747">
    <property type="entry name" value="PurE_ClassI"/>
</dbReference>
<dbReference type="PIRSF" id="PIRSF001338">
    <property type="entry name" value="AIR_carboxylase"/>
    <property type="match status" value="1"/>
</dbReference>
<evidence type="ECO:0000256" key="4">
    <source>
        <dbReference type="PIRNR" id="PIRNR001338"/>
    </source>
</evidence>
<dbReference type="InterPro" id="IPR024694">
    <property type="entry name" value="PurE_prokaryotes"/>
</dbReference>
<dbReference type="SUPFAM" id="SSF52255">
    <property type="entry name" value="N5-CAIR mutase (phosphoribosylaminoimidazole carboxylase, PurE)"/>
    <property type="match status" value="1"/>
</dbReference>
<dbReference type="HOGENOM" id="CLU_094982_2_0_9"/>
<dbReference type="EMBL" id="ABWK02000020">
    <property type="protein sequence ID" value="EEX68098.1"/>
    <property type="molecule type" value="Genomic_DNA"/>
</dbReference>
<keyword evidence="8" id="KW-1185">Reference proteome</keyword>
<evidence type="ECO:0000259" key="6">
    <source>
        <dbReference type="SMART" id="SM01001"/>
    </source>
</evidence>
<dbReference type="GO" id="GO:0016829">
    <property type="term" value="F:lyase activity"/>
    <property type="evidence" value="ECO:0007669"/>
    <property type="project" value="UniProtKB-KW"/>
</dbReference>
<protein>
    <recommendedName>
        <fullName evidence="3 4">N5-carboxyaminoimidazole ribonucleotide mutase</fullName>
        <shortName evidence="3 4">N5-CAIR mutase</shortName>
        <ecNumber evidence="3 4">5.4.99.18</ecNumber>
    </recommendedName>
    <alternativeName>
        <fullName evidence="3">5-(carboxyamino)imidazole ribonucleotide mutase</fullName>
    </alternativeName>
</protein>
<comment type="pathway">
    <text evidence="3 4">Purine metabolism; IMP biosynthesis via de novo pathway; 5-amino-1-(5-phospho-D-ribosyl)imidazole-4-carboxylate from 5-amino-1-(5-phospho-D-ribosyl)imidazole (N5-CAIR route): step 2/2.</text>
</comment>
<dbReference type="PANTHER" id="PTHR23046:SF2">
    <property type="entry name" value="PHOSPHORIBOSYLAMINOIMIDAZOLE CARBOXYLASE"/>
    <property type="match status" value="1"/>
</dbReference>